<dbReference type="Pfam" id="PF04112">
    <property type="entry name" value="Mak10"/>
    <property type="match status" value="1"/>
</dbReference>
<reference evidence="6" key="1">
    <citation type="journal article" date="2020" name="Fungal Divers.">
        <title>Resolving the Mortierellaceae phylogeny through synthesis of multi-gene phylogenetics and phylogenomics.</title>
        <authorList>
            <person name="Vandepol N."/>
            <person name="Liber J."/>
            <person name="Desiro A."/>
            <person name="Na H."/>
            <person name="Kennedy M."/>
            <person name="Barry K."/>
            <person name="Grigoriev I.V."/>
            <person name="Miller A.N."/>
            <person name="O'Donnell K."/>
            <person name="Stajich J.E."/>
            <person name="Bonito G."/>
        </authorList>
    </citation>
    <scope>NUCLEOTIDE SEQUENCE</scope>
    <source>
        <strain evidence="6">KOD948</strain>
    </source>
</reference>
<dbReference type="Proteomes" id="UP000726737">
    <property type="component" value="Unassembled WGS sequence"/>
</dbReference>
<evidence type="ECO:0000256" key="2">
    <source>
        <dbReference type="ARBA" id="ARBA00006289"/>
    </source>
</evidence>
<gene>
    <name evidence="6" type="ORF">BG011_005144</name>
</gene>
<feature type="domain" description="NAA35-like N-terminal" evidence="4">
    <location>
        <begin position="46"/>
        <end position="210"/>
    </location>
</feature>
<organism evidence="6 7">
    <name type="scientific">Mortierella polycephala</name>
    <dbReference type="NCBI Taxonomy" id="41804"/>
    <lineage>
        <taxon>Eukaryota</taxon>
        <taxon>Fungi</taxon>
        <taxon>Fungi incertae sedis</taxon>
        <taxon>Mucoromycota</taxon>
        <taxon>Mortierellomycotina</taxon>
        <taxon>Mortierellomycetes</taxon>
        <taxon>Mortierellales</taxon>
        <taxon>Mortierellaceae</taxon>
        <taxon>Mortierella</taxon>
    </lineage>
</organism>
<keyword evidence="7" id="KW-1185">Reference proteome</keyword>
<dbReference type="InterPro" id="IPR057982">
    <property type="entry name" value="TPR_NAA35"/>
</dbReference>
<evidence type="ECO:0000256" key="3">
    <source>
        <dbReference type="ARBA" id="ARBA00022490"/>
    </source>
</evidence>
<feature type="domain" description="NAA35-like TPR repeats" evidence="5">
    <location>
        <begin position="372"/>
        <end position="840"/>
    </location>
</feature>
<comment type="subcellular location">
    <subcellularLocation>
        <location evidence="1">Cytoplasm</location>
    </subcellularLocation>
</comment>
<dbReference type="GO" id="GO:0031417">
    <property type="term" value="C:NatC complex"/>
    <property type="evidence" value="ECO:0007669"/>
    <property type="project" value="InterPro"/>
</dbReference>
<evidence type="ECO:0000313" key="7">
    <source>
        <dbReference type="Proteomes" id="UP000726737"/>
    </source>
</evidence>
<dbReference type="Pfam" id="PF25789">
    <property type="entry name" value="TPR_NAA35"/>
    <property type="match status" value="1"/>
</dbReference>
<evidence type="ECO:0000313" key="6">
    <source>
        <dbReference type="EMBL" id="KAG0265273.1"/>
    </source>
</evidence>
<sequence length="844" mass="94358">MDNQEAQCITSKTSQLNLGNGGATSVYPYEDVTTLLESATQDMKVGQLVQVQAFSLFDAMCAIVIMDPKMDTGMILDDYAACPQYDVNRPLDPKEFIWIFDNILVGQACMTWLSGHALSQTLFTSCYVLRLFEIDSDKDSTEISAKNTLQDSSTPPMQFVTVVLKACVLAVVKGCGLIWAEMKKGQVYEEEDFMINKFGVSLYESYPTASLMAMLDQAEYWMQGTGAPWIESHYGPDAPNILQGVMDRILYARSLQGEASTSITPGSLSREANTGTTNQSSYLSLFQVTTPKCSLFVAAIHQLESTRNHLKGLQVTHSLGTQVDGAFDHAVHRKLVTNTPPRAIALLSPKEAFDQLDQLWADLLFIGNALRFPDATSLVNFFVYFGSQKPAPGAFPRSILQTVLYEDQIIMGTRKVHSVVRDIIQETVRPAPWIFENFDTLQAELENTNASGLDMVPEVGEDELSLLKGQIQARAVLFVEKATKPFVDTLQIMGQNTSRQRRNLRKIVLLWETLQGEAEAFDEEIHLVMGEIQAQQGDEAVDLALSENTLRPFYLVSWVYHMKLWVMEWLLLLGSELELYSTFEFSMIYGYVEYVVGVHAQHLQRVQTVMSLVDGADKESSPIGLRSQPAMLQLTSIKAQMARGVFHVLAALTQVGHLSTNPPHVASHGLNDLETLFGHRFKAFHRLSSPETMNYSHYMHKMECDGCDSSEVLNYANHLFSDAKSNLDRLQSLTTKEAHVELCEQSWQKDIKNMSRVCIATKIAIVSLQKDARVLELKQHRLDAQRRSVIAANINKAKGMGKGKGVIEASAATSSIPSHFQAAARKVHFEWKYHPWWPVVSLIP</sequence>
<evidence type="ECO:0000259" key="5">
    <source>
        <dbReference type="Pfam" id="PF25789"/>
    </source>
</evidence>
<accession>A0A9P6QD87</accession>
<comment type="similarity">
    <text evidence="2">Belongs to the MAK10 family.</text>
</comment>
<name>A0A9P6QD87_9FUNG</name>
<proteinExistence type="inferred from homology"/>
<dbReference type="InterPro" id="IPR057983">
    <property type="entry name" value="NAA35-like_N"/>
</dbReference>
<comment type="caution">
    <text evidence="6">The sequence shown here is derived from an EMBL/GenBank/DDBJ whole genome shotgun (WGS) entry which is preliminary data.</text>
</comment>
<keyword evidence="3" id="KW-0963">Cytoplasm</keyword>
<evidence type="ECO:0008006" key="8">
    <source>
        <dbReference type="Google" id="ProtNLM"/>
    </source>
</evidence>
<evidence type="ECO:0000256" key="1">
    <source>
        <dbReference type="ARBA" id="ARBA00004496"/>
    </source>
</evidence>
<evidence type="ECO:0000259" key="4">
    <source>
        <dbReference type="Pfam" id="PF04112"/>
    </source>
</evidence>
<protein>
    <recommendedName>
        <fullName evidence="8">Mak10-domain-containing protein</fullName>
    </recommendedName>
</protein>
<dbReference type="OrthoDB" id="269405at2759"/>
<dbReference type="InterPro" id="IPR007244">
    <property type="entry name" value="Naa35_N"/>
</dbReference>
<dbReference type="AlphaFoldDB" id="A0A9P6QD87"/>
<dbReference type="PANTHER" id="PTHR21373">
    <property type="entry name" value="GLUCOSE REPRESSIBLE PROTEIN MAK10"/>
    <property type="match status" value="1"/>
</dbReference>
<dbReference type="PANTHER" id="PTHR21373:SF0">
    <property type="entry name" value="N-ALPHA-ACETYLTRANSFERASE 35, NATC AUXILIARY SUBUNIT"/>
    <property type="match status" value="1"/>
</dbReference>
<dbReference type="EMBL" id="JAAAJA010000035">
    <property type="protein sequence ID" value="KAG0265273.1"/>
    <property type="molecule type" value="Genomic_DNA"/>
</dbReference>